<accession>A0A0E9WT27</accession>
<sequence length="28" mass="2971">MSRLTSPSSDLNCRFSARKGVQPSDACG</sequence>
<proteinExistence type="predicted"/>
<name>A0A0E9WT27_ANGAN</name>
<evidence type="ECO:0000313" key="2">
    <source>
        <dbReference type="EMBL" id="JAH92705.1"/>
    </source>
</evidence>
<reference evidence="2" key="1">
    <citation type="submission" date="2014-11" db="EMBL/GenBank/DDBJ databases">
        <authorList>
            <person name="Amaro Gonzalez C."/>
        </authorList>
    </citation>
    <scope>NUCLEOTIDE SEQUENCE</scope>
</reference>
<organism evidence="2">
    <name type="scientific">Anguilla anguilla</name>
    <name type="common">European freshwater eel</name>
    <name type="synonym">Muraena anguilla</name>
    <dbReference type="NCBI Taxonomy" id="7936"/>
    <lineage>
        <taxon>Eukaryota</taxon>
        <taxon>Metazoa</taxon>
        <taxon>Chordata</taxon>
        <taxon>Craniata</taxon>
        <taxon>Vertebrata</taxon>
        <taxon>Euteleostomi</taxon>
        <taxon>Actinopterygii</taxon>
        <taxon>Neopterygii</taxon>
        <taxon>Teleostei</taxon>
        <taxon>Anguilliformes</taxon>
        <taxon>Anguillidae</taxon>
        <taxon>Anguilla</taxon>
    </lineage>
</organism>
<evidence type="ECO:0000256" key="1">
    <source>
        <dbReference type="SAM" id="MobiDB-lite"/>
    </source>
</evidence>
<dbReference type="EMBL" id="GBXM01015872">
    <property type="protein sequence ID" value="JAH92705.1"/>
    <property type="molecule type" value="Transcribed_RNA"/>
</dbReference>
<protein>
    <submittedName>
        <fullName evidence="2">Uncharacterized protein</fullName>
    </submittedName>
</protein>
<feature type="compositionally biased region" description="Polar residues" evidence="1">
    <location>
        <begin position="1"/>
        <end position="11"/>
    </location>
</feature>
<dbReference type="AlphaFoldDB" id="A0A0E9WT27"/>
<reference evidence="2" key="2">
    <citation type="journal article" date="2015" name="Fish Shellfish Immunol.">
        <title>Early steps in the European eel (Anguilla anguilla)-Vibrio vulnificus interaction in the gills: Role of the RtxA13 toxin.</title>
        <authorList>
            <person name="Callol A."/>
            <person name="Pajuelo D."/>
            <person name="Ebbesson L."/>
            <person name="Teles M."/>
            <person name="MacKenzie S."/>
            <person name="Amaro C."/>
        </authorList>
    </citation>
    <scope>NUCLEOTIDE SEQUENCE</scope>
</reference>
<feature type="region of interest" description="Disordered" evidence="1">
    <location>
        <begin position="1"/>
        <end position="28"/>
    </location>
</feature>